<organism evidence="7 8">
    <name type="scientific">Salinimicrobium sediminis</name>
    <dbReference type="NCBI Taxonomy" id="1343891"/>
    <lineage>
        <taxon>Bacteria</taxon>
        <taxon>Pseudomonadati</taxon>
        <taxon>Bacteroidota</taxon>
        <taxon>Flavobacteriia</taxon>
        <taxon>Flavobacteriales</taxon>
        <taxon>Flavobacteriaceae</taxon>
        <taxon>Salinimicrobium</taxon>
    </lineage>
</organism>
<dbReference type="RefSeq" id="WP_097056259.1">
    <property type="nucleotide sequence ID" value="NZ_OCMF01000002.1"/>
</dbReference>
<evidence type="ECO:0000256" key="1">
    <source>
        <dbReference type="ARBA" id="ARBA00004370"/>
    </source>
</evidence>
<dbReference type="Proteomes" id="UP000219193">
    <property type="component" value="Unassembled WGS sequence"/>
</dbReference>
<dbReference type="InterPro" id="IPR006685">
    <property type="entry name" value="MscS_channel_2nd"/>
</dbReference>
<protein>
    <submittedName>
        <fullName evidence="7">Small-conductance mechanosensitive channel</fullName>
    </submittedName>
</protein>
<feature type="domain" description="Mechanosensitive ion channel MscS" evidence="6">
    <location>
        <begin position="161"/>
        <end position="236"/>
    </location>
</feature>
<evidence type="ECO:0000256" key="2">
    <source>
        <dbReference type="ARBA" id="ARBA00022692"/>
    </source>
</evidence>
<dbReference type="AlphaFoldDB" id="A0A285X655"/>
<keyword evidence="4 5" id="KW-0472">Membrane</keyword>
<gene>
    <name evidence="7" type="ORF">SAMN06296241_2046</name>
</gene>
<dbReference type="PANTHER" id="PTHR30566">
    <property type="entry name" value="YNAI-RELATED MECHANOSENSITIVE ION CHANNEL"/>
    <property type="match status" value="1"/>
</dbReference>
<proteinExistence type="predicted"/>
<dbReference type="SUPFAM" id="SSF50182">
    <property type="entry name" value="Sm-like ribonucleoproteins"/>
    <property type="match status" value="1"/>
</dbReference>
<evidence type="ECO:0000256" key="5">
    <source>
        <dbReference type="SAM" id="Phobius"/>
    </source>
</evidence>
<feature type="transmembrane region" description="Helical" evidence="5">
    <location>
        <begin position="147"/>
        <end position="173"/>
    </location>
</feature>
<dbReference type="OrthoDB" id="9809206at2"/>
<evidence type="ECO:0000313" key="7">
    <source>
        <dbReference type="EMBL" id="SOC80496.1"/>
    </source>
</evidence>
<feature type="transmembrane region" description="Helical" evidence="5">
    <location>
        <begin position="43"/>
        <end position="62"/>
    </location>
</feature>
<evidence type="ECO:0000259" key="6">
    <source>
        <dbReference type="Pfam" id="PF00924"/>
    </source>
</evidence>
<feature type="transmembrane region" description="Helical" evidence="5">
    <location>
        <begin position="119"/>
        <end position="141"/>
    </location>
</feature>
<dbReference type="EMBL" id="OCMF01000002">
    <property type="protein sequence ID" value="SOC80496.1"/>
    <property type="molecule type" value="Genomic_DNA"/>
</dbReference>
<name>A0A285X655_9FLAO</name>
<dbReference type="Gene3D" id="2.30.30.60">
    <property type="match status" value="1"/>
</dbReference>
<keyword evidence="2 5" id="KW-0812">Transmembrane</keyword>
<keyword evidence="3 5" id="KW-1133">Transmembrane helix</keyword>
<dbReference type="PANTHER" id="PTHR30566:SF5">
    <property type="entry name" value="MECHANOSENSITIVE ION CHANNEL PROTEIN 1, MITOCHONDRIAL-RELATED"/>
    <property type="match status" value="1"/>
</dbReference>
<reference evidence="8" key="1">
    <citation type="submission" date="2017-09" db="EMBL/GenBank/DDBJ databases">
        <authorList>
            <person name="Varghese N."/>
            <person name="Submissions S."/>
        </authorList>
    </citation>
    <scope>NUCLEOTIDE SEQUENCE [LARGE SCALE GENOMIC DNA]</scope>
    <source>
        <strain evidence="8">CGMCC 1.12641</strain>
    </source>
</reference>
<feature type="transmembrane region" description="Helical" evidence="5">
    <location>
        <begin position="82"/>
        <end position="99"/>
    </location>
</feature>
<dbReference type="GO" id="GO:0008381">
    <property type="term" value="F:mechanosensitive monoatomic ion channel activity"/>
    <property type="evidence" value="ECO:0007669"/>
    <property type="project" value="UniProtKB-ARBA"/>
</dbReference>
<evidence type="ECO:0000256" key="4">
    <source>
        <dbReference type="ARBA" id="ARBA00023136"/>
    </source>
</evidence>
<dbReference type="GO" id="GO:0016020">
    <property type="term" value="C:membrane"/>
    <property type="evidence" value="ECO:0007669"/>
    <property type="project" value="UniProtKB-SubCell"/>
</dbReference>
<accession>A0A285X655</accession>
<evidence type="ECO:0000313" key="8">
    <source>
        <dbReference type="Proteomes" id="UP000219193"/>
    </source>
</evidence>
<keyword evidence="8" id="KW-1185">Reference proteome</keyword>
<evidence type="ECO:0000256" key="3">
    <source>
        <dbReference type="ARBA" id="ARBA00022989"/>
    </source>
</evidence>
<dbReference type="InterPro" id="IPR010920">
    <property type="entry name" value="LSM_dom_sf"/>
</dbReference>
<comment type="subcellular location">
    <subcellularLocation>
        <location evidence="1">Membrane</location>
    </subcellularLocation>
</comment>
<dbReference type="Pfam" id="PF00924">
    <property type="entry name" value="MS_channel_2nd"/>
    <property type="match status" value="1"/>
</dbReference>
<dbReference type="InterPro" id="IPR023408">
    <property type="entry name" value="MscS_beta-dom_sf"/>
</dbReference>
<sequence>MDVKKESEEEAIKNILKEEKVKKALTETDLAKEGVSPSGRKNILLLIGYTIVVFLIGGLLYYLLEYRIIPVSESYIPLGQKLVFGAMMIAFVLFLNRLLKQILMRKINDRASEYNFKSLINLLTFLLIFLIAVSLIFSNWYATMVSFGVVSLILGLALQNPLTSLFGWIYLLIRKPYEVGDRIKIGNVYGDVMNVGYFDTTLWEFGGDYLSGDHPSGKIIRFSNSKIFSEYVVNYSWPLFPFIWSEVKFYVSYTSDFDFISLTVTEIAEKEVGEAMLRRVTRLKKILEDSMVQELEIKEKPSVIFSAHNNTWIEVVVRFLVEPKNLGPTKSLLFTHIMKKLKQHPDKVIFPNSPAKS</sequence>
<dbReference type="Gene3D" id="1.10.287.1260">
    <property type="match status" value="1"/>
</dbReference>